<keyword evidence="6" id="KW-1185">Reference proteome</keyword>
<comment type="subcellular location">
    <subcellularLocation>
        <location evidence="1">Nucleus</location>
    </subcellularLocation>
</comment>
<evidence type="ECO:0000256" key="1">
    <source>
        <dbReference type="ARBA" id="ARBA00004123"/>
    </source>
</evidence>
<feature type="compositionally biased region" description="Low complexity" evidence="3">
    <location>
        <begin position="223"/>
        <end position="235"/>
    </location>
</feature>
<feature type="region of interest" description="Disordered" evidence="3">
    <location>
        <begin position="551"/>
        <end position="606"/>
    </location>
</feature>
<dbReference type="EMBL" id="JAGTTL010000021">
    <property type="protein sequence ID" value="KAK6306435.1"/>
    <property type="molecule type" value="Genomic_DNA"/>
</dbReference>
<evidence type="ECO:0000256" key="2">
    <source>
        <dbReference type="ARBA" id="ARBA00023242"/>
    </source>
</evidence>
<reference evidence="5 6" key="1">
    <citation type="submission" date="2021-04" db="EMBL/GenBank/DDBJ databases">
        <authorList>
            <person name="De Guttry C."/>
            <person name="Zahm M."/>
            <person name="Klopp C."/>
            <person name="Cabau C."/>
            <person name="Louis A."/>
            <person name="Berthelot C."/>
            <person name="Parey E."/>
            <person name="Roest Crollius H."/>
            <person name="Montfort J."/>
            <person name="Robinson-Rechavi M."/>
            <person name="Bucao C."/>
            <person name="Bouchez O."/>
            <person name="Gislard M."/>
            <person name="Lluch J."/>
            <person name="Milhes M."/>
            <person name="Lampietro C."/>
            <person name="Lopez Roques C."/>
            <person name="Donnadieu C."/>
            <person name="Braasch I."/>
            <person name="Desvignes T."/>
            <person name="Postlethwait J."/>
            <person name="Bobe J."/>
            <person name="Wedekind C."/>
            <person name="Guiguen Y."/>
        </authorList>
    </citation>
    <scope>NUCLEOTIDE SEQUENCE [LARGE SCALE GENOMIC DNA]</scope>
    <source>
        <strain evidence="5">Cs_M1</strain>
        <tissue evidence="5">Blood</tissue>
    </source>
</reference>
<evidence type="ECO:0000259" key="4">
    <source>
        <dbReference type="Pfam" id="PF09047"/>
    </source>
</evidence>
<feature type="region of interest" description="Disordered" evidence="3">
    <location>
        <begin position="620"/>
        <end position="664"/>
    </location>
</feature>
<dbReference type="PANTHER" id="PTHR15502">
    <property type="entry name" value="CALCINEURIN-BINDING PROTEIN CABIN 1-RELATED"/>
    <property type="match status" value="1"/>
</dbReference>
<feature type="compositionally biased region" description="Acidic residues" evidence="3">
    <location>
        <begin position="648"/>
        <end position="664"/>
    </location>
</feature>
<evidence type="ECO:0000256" key="3">
    <source>
        <dbReference type="SAM" id="MobiDB-lite"/>
    </source>
</evidence>
<feature type="region of interest" description="Disordered" evidence="3">
    <location>
        <begin position="210"/>
        <end position="271"/>
    </location>
</feature>
<comment type="caution">
    <text evidence="5">The sequence shown here is derived from an EMBL/GenBank/DDBJ whole genome shotgun (WGS) entry which is preliminary data.</text>
</comment>
<dbReference type="CDD" id="cd13839">
    <property type="entry name" value="MEF2_binding"/>
    <property type="match status" value="1"/>
</dbReference>
<dbReference type="InterPro" id="IPR015134">
    <property type="entry name" value="MEF2-bd"/>
</dbReference>
<dbReference type="Pfam" id="PF09047">
    <property type="entry name" value="MEF2_binding"/>
    <property type="match status" value="1"/>
</dbReference>
<proteinExistence type="predicted"/>
<feature type="domain" description="Calcineurin-binding protein cabin-1 MEF2-binding" evidence="4">
    <location>
        <begin position="597"/>
        <end position="631"/>
    </location>
</feature>
<dbReference type="PANTHER" id="PTHR15502:SF7">
    <property type="entry name" value="CALCINEURIN-BINDING PROTEIN CABIN-1"/>
    <property type="match status" value="1"/>
</dbReference>
<feature type="compositionally biased region" description="Polar residues" evidence="3">
    <location>
        <begin position="252"/>
        <end position="261"/>
    </location>
</feature>
<dbReference type="AlphaFoldDB" id="A0AAN8LB25"/>
<dbReference type="GO" id="GO:0031491">
    <property type="term" value="F:nucleosome binding"/>
    <property type="evidence" value="ECO:0007669"/>
    <property type="project" value="TreeGrafter"/>
</dbReference>
<evidence type="ECO:0000313" key="5">
    <source>
        <dbReference type="EMBL" id="KAK6306435.1"/>
    </source>
</evidence>
<dbReference type="GO" id="GO:0005634">
    <property type="term" value="C:nucleus"/>
    <property type="evidence" value="ECO:0007669"/>
    <property type="project" value="UniProtKB-SubCell"/>
</dbReference>
<accession>A0AAN8LB25</accession>
<gene>
    <name evidence="5" type="ORF">J4Q44_G00233600</name>
</gene>
<feature type="compositionally biased region" description="Polar residues" evidence="3">
    <location>
        <begin position="551"/>
        <end position="562"/>
    </location>
</feature>
<dbReference type="Proteomes" id="UP001356427">
    <property type="component" value="Unassembled WGS sequence"/>
</dbReference>
<feature type="region of interest" description="Disordered" evidence="3">
    <location>
        <begin position="459"/>
        <end position="481"/>
    </location>
</feature>
<feature type="region of interest" description="Disordered" evidence="3">
    <location>
        <begin position="403"/>
        <end position="422"/>
    </location>
</feature>
<sequence>MVEVPKALPAERTEQRRMLVEMCVRSLFLCLSRFPQHYKSRYRLAFFYTNSKTQQNLRSARDVLLGSSVPWQQLKHMPAQGLFCERNKTNLFNGIWRIPVDEIDRAGSFASHMNRSIVLLLEVLSQLKDHDTLIKVSFMLQRTPDQGKKYFAGCGLSGFGPESIFPSCKSSGGQSEQTHKGVGAAFQSACALHGGNDDHGHTQPALLATARDRGEQQQRTPSGKVEAAVGEGARAGPEEPMELDAGHWGHPSKTTDSQGSQPDPEPPRTVLVPGEKVAESSRAPELSLEDLSISSRQQQLQQQLQCPVAKGPVLASGAEHGLAQGALCRPSRKRKLLDDMESGKTLLPDTYRVWQQGQKVMTYDLGRIEKIMSETYMLIKQVNEDVALDQAVKFCQIQMATSAQRQSAGDAPTTPKYSKDNRDIFFPASLPTPVLLSHTACHPLSIQIQDSQDKLQYEPLDKVPRPPASGSHEQPQHRRAPLPIHPASTMAFHPQTDELEEPPEGLSYRQQESHLCQQMKLATVSPGQEAAGWHHDEPASCSTTHPCTDQQLYGSSEQSKMSDPSRVRSRIPPNMPKLFIPSTKFPPEITVTPPTPTLLSPKGSISEETKQRLKNVILSSQSAATVKKETLSQPALEVQETSSQESSLESESDDGDEEDDYMDI</sequence>
<name>A0AAN8LB25_9TELE</name>
<protein>
    <recommendedName>
        <fullName evidence="4">Calcineurin-binding protein cabin-1 MEF2-binding domain-containing protein</fullName>
    </recommendedName>
</protein>
<dbReference type="GO" id="GO:0006325">
    <property type="term" value="P:chromatin organization"/>
    <property type="evidence" value="ECO:0007669"/>
    <property type="project" value="InterPro"/>
</dbReference>
<organism evidence="5 6">
    <name type="scientific">Coregonus suidteri</name>
    <dbReference type="NCBI Taxonomy" id="861788"/>
    <lineage>
        <taxon>Eukaryota</taxon>
        <taxon>Metazoa</taxon>
        <taxon>Chordata</taxon>
        <taxon>Craniata</taxon>
        <taxon>Vertebrata</taxon>
        <taxon>Euteleostomi</taxon>
        <taxon>Actinopterygii</taxon>
        <taxon>Neopterygii</taxon>
        <taxon>Teleostei</taxon>
        <taxon>Protacanthopterygii</taxon>
        <taxon>Salmoniformes</taxon>
        <taxon>Salmonidae</taxon>
        <taxon>Coregoninae</taxon>
        <taxon>Coregonus</taxon>
    </lineage>
</organism>
<evidence type="ECO:0000313" key="6">
    <source>
        <dbReference type="Proteomes" id="UP001356427"/>
    </source>
</evidence>
<dbReference type="InterPro" id="IPR033053">
    <property type="entry name" value="Hir3/CABIN1"/>
</dbReference>
<keyword evidence="2" id="KW-0539">Nucleus</keyword>